<dbReference type="InterPro" id="IPR036322">
    <property type="entry name" value="WD40_repeat_dom_sf"/>
</dbReference>
<dbReference type="Pfam" id="PF00400">
    <property type="entry name" value="WD40"/>
    <property type="match status" value="5"/>
</dbReference>
<keyword evidence="2" id="KW-0677">Repeat</keyword>
<dbReference type="CDD" id="cd00200">
    <property type="entry name" value="WD40"/>
    <property type="match status" value="1"/>
</dbReference>
<feature type="repeat" description="WD" evidence="3">
    <location>
        <begin position="289"/>
        <end position="330"/>
    </location>
</feature>
<dbReference type="PROSITE" id="PS00678">
    <property type="entry name" value="WD_REPEATS_1"/>
    <property type="match status" value="2"/>
</dbReference>
<evidence type="ECO:0000256" key="2">
    <source>
        <dbReference type="ARBA" id="ARBA00022737"/>
    </source>
</evidence>
<dbReference type="SUPFAM" id="SSF50978">
    <property type="entry name" value="WD40 repeat-like"/>
    <property type="match status" value="1"/>
</dbReference>
<evidence type="ECO:0000313" key="5">
    <source>
        <dbReference type="Proteomes" id="UP000887565"/>
    </source>
</evidence>
<dbReference type="WBParaSite" id="nRc.2.0.1.t33113-RA">
    <property type="protein sequence ID" value="nRc.2.0.1.t33113-RA"/>
    <property type="gene ID" value="nRc.2.0.1.g33113"/>
</dbReference>
<dbReference type="PANTHER" id="PTHR15653">
    <property type="entry name" value="STRIATIN"/>
    <property type="match status" value="1"/>
</dbReference>
<feature type="compositionally biased region" description="Low complexity" evidence="4">
    <location>
        <begin position="77"/>
        <end position="89"/>
    </location>
</feature>
<evidence type="ECO:0000256" key="4">
    <source>
        <dbReference type="SAM" id="MobiDB-lite"/>
    </source>
</evidence>
<dbReference type="InterPro" id="IPR001680">
    <property type="entry name" value="WD40_rpt"/>
</dbReference>
<protein>
    <submittedName>
        <fullName evidence="6">Striatin</fullName>
    </submittedName>
</protein>
<name>A0A915K454_ROMCU</name>
<dbReference type="OMA" id="QHELEPT"/>
<evidence type="ECO:0000256" key="3">
    <source>
        <dbReference type="PROSITE-ProRule" id="PRU00221"/>
    </source>
</evidence>
<feature type="compositionally biased region" description="Polar residues" evidence="4">
    <location>
        <begin position="66"/>
        <end position="75"/>
    </location>
</feature>
<feature type="repeat" description="WD" evidence="3">
    <location>
        <begin position="156"/>
        <end position="188"/>
    </location>
</feature>
<reference evidence="6" key="1">
    <citation type="submission" date="2022-11" db="UniProtKB">
        <authorList>
            <consortium name="WormBaseParasite"/>
        </authorList>
    </citation>
    <scope>IDENTIFICATION</scope>
</reference>
<feature type="region of interest" description="Disordered" evidence="4">
    <location>
        <begin position="51"/>
        <end position="102"/>
    </location>
</feature>
<dbReference type="FunFam" id="2.130.10.10:FF:000498">
    <property type="entry name" value="Striatin 3"/>
    <property type="match status" value="1"/>
</dbReference>
<accession>A0A915K454</accession>
<proteinExistence type="predicted"/>
<dbReference type="SMART" id="SM00320">
    <property type="entry name" value="WD40"/>
    <property type="match status" value="7"/>
</dbReference>
<organism evidence="5 6">
    <name type="scientific">Romanomermis culicivorax</name>
    <name type="common">Nematode worm</name>
    <dbReference type="NCBI Taxonomy" id="13658"/>
    <lineage>
        <taxon>Eukaryota</taxon>
        <taxon>Metazoa</taxon>
        <taxon>Ecdysozoa</taxon>
        <taxon>Nematoda</taxon>
        <taxon>Enoplea</taxon>
        <taxon>Dorylaimia</taxon>
        <taxon>Mermithida</taxon>
        <taxon>Mermithoidea</taxon>
        <taxon>Mermithidae</taxon>
        <taxon>Romanomermis</taxon>
    </lineage>
</organism>
<dbReference type="PROSITE" id="PS50294">
    <property type="entry name" value="WD_REPEATS_REGION"/>
    <property type="match status" value="4"/>
</dbReference>
<dbReference type="InterPro" id="IPR051488">
    <property type="entry name" value="WD_repeat_striatin"/>
</dbReference>
<evidence type="ECO:0000313" key="6">
    <source>
        <dbReference type="WBParaSite" id="nRc.2.0.1.t33113-RA"/>
    </source>
</evidence>
<feature type="repeat" description="WD" evidence="3">
    <location>
        <begin position="103"/>
        <end position="136"/>
    </location>
</feature>
<dbReference type="InterPro" id="IPR019775">
    <property type="entry name" value="WD40_repeat_CS"/>
</dbReference>
<dbReference type="Proteomes" id="UP000887565">
    <property type="component" value="Unplaced"/>
</dbReference>
<keyword evidence="5" id="KW-1185">Reference proteome</keyword>
<feature type="repeat" description="WD" evidence="3">
    <location>
        <begin position="18"/>
        <end position="59"/>
    </location>
</feature>
<dbReference type="PANTHER" id="PTHR15653:SF0">
    <property type="entry name" value="CONNECTOR OF KINASE TO AP-1, ISOFORM E"/>
    <property type="match status" value="1"/>
</dbReference>
<sequence>MTVPLNDTCKTWSARYTLRSHFDTVRCIAFHPVEPILLTASEDATLKMWNLQQPQSPPTPMSPGSASVSPQSQRAASGDSPGSSTSSNGKKQAQHELEPTHTFRGHSGPILCMCISPTGEYAYTGGLEGIVRCWTLPPVNVDLYDPYDPSLLVDTLRGHTDAVWSVAFHSSDNRLISASSDGTLKLWEPGSAHPLSKTYVANDSEGVPTSVDFVSTDPQQAIAAFSSSNAFIYDLEIGKSVLNFENNYGSCGRINQLISHPTLPITITAHEDRRIRFFDNNTGKTIDSVLAHLDSVSCLAIDPNGLYLLSGSHDSSLRLWNLDSKSCIQEITAHRRKFDESVMAVAFHPSRPYIASGGTDGCAKVFV</sequence>
<dbReference type="InterPro" id="IPR015943">
    <property type="entry name" value="WD40/YVTN_repeat-like_dom_sf"/>
</dbReference>
<dbReference type="AlphaFoldDB" id="A0A915K454"/>
<keyword evidence="1 3" id="KW-0853">WD repeat</keyword>
<evidence type="ECO:0000256" key="1">
    <source>
        <dbReference type="ARBA" id="ARBA00022574"/>
    </source>
</evidence>
<dbReference type="PROSITE" id="PS50082">
    <property type="entry name" value="WD_REPEATS_2"/>
    <property type="match status" value="4"/>
</dbReference>
<dbReference type="Gene3D" id="2.130.10.10">
    <property type="entry name" value="YVTN repeat-like/Quinoprotein amine dehydrogenase"/>
    <property type="match status" value="3"/>
</dbReference>
<dbReference type="InterPro" id="IPR020472">
    <property type="entry name" value="WD40_PAC1"/>
</dbReference>
<dbReference type="PRINTS" id="PR00320">
    <property type="entry name" value="GPROTEINBRPT"/>
</dbReference>